<name>A0A0A9H3D4_ARUDO</name>
<dbReference type="AlphaFoldDB" id="A0A0A9H3D4"/>
<evidence type="ECO:0000256" key="1">
    <source>
        <dbReference type="SAM" id="MobiDB-lite"/>
    </source>
</evidence>
<organism evidence="2">
    <name type="scientific">Arundo donax</name>
    <name type="common">Giant reed</name>
    <name type="synonym">Donax arundinaceus</name>
    <dbReference type="NCBI Taxonomy" id="35708"/>
    <lineage>
        <taxon>Eukaryota</taxon>
        <taxon>Viridiplantae</taxon>
        <taxon>Streptophyta</taxon>
        <taxon>Embryophyta</taxon>
        <taxon>Tracheophyta</taxon>
        <taxon>Spermatophyta</taxon>
        <taxon>Magnoliopsida</taxon>
        <taxon>Liliopsida</taxon>
        <taxon>Poales</taxon>
        <taxon>Poaceae</taxon>
        <taxon>PACMAD clade</taxon>
        <taxon>Arundinoideae</taxon>
        <taxon>Arundineae</taxon>
        <taxon>Arundo</taxon>
    </lineage>
</organism>
<feature type="region of interest" description="Disordered" evidence="1">
    <location>
        <begin position="1"/>
        <end position="38"/>
    </location>
</feature>
<dbReference type="EMBL" id="GBRH01168540">
    <property type="protein sequence ID" value="JAE29356.1"/>
    <property type="molecule type" value="Transcribed_RNA"/>
</dbReference>
<protein>
    <submittedName>
        <fullName evidence="2">Uncharacterized protein</fullName>
    </submittedName>
</protein>
<sequence length="57" mass="6138">MALLDQDRAEAERRRVALDGEQLGEVGHGEDGGGRDGGLERCECRGCRVVPGETLLE</sequence>
<reference evidence="2" key="2">
    <citation type="journal article" date="2015" name="Data Brief">
        <title>Shoot transcriptome of the giant reed, Arundo donax.</title>
        <authorList>
            <person name="Barrero R.A."/>
            <person name="Guerrero F.D."/>
            <person name="Moolhuijzen P."/>
            <person name="Goolsby J.A."/>
            <person name="Tidwell J."/>
            <person name="Bellgard S.E."/>
            <person name="Bellgard M.I."/>
        </authorList>
    </citation>
    <scope>NUCLEOTIDE SEQUENCE</scope>
    <source>
        <tissue evidence="2">Shoot tissue taken approximately 20 cm above the soil surface</tissue>
    </source>
</reference>
<feature type="compositionally biased region" description="Basic and acidic residues" evidence="1">
    <location>
        <begin position="27"/>
        <end position="38"/>
    </location>
</feature>
<evidence type="ECO:0000313" key="2">
    <source>
        <dbReference type="EMBL" id="JAE29356.1"/>
    </source>
</evidence>
<reference evidence="2" key="1">
    <citation type="submission" date="2014-09" db="EMBL/GenBank/DDBJ databases">
        <authorList>
            <person name="Magalhaes I.L.F."/>
            <person name="Oliveira U."/>
            <person name="Santos F.R."/>
            <person name="Vidigal T.H.D.A."/>
            <person name="Brescovit A.D."/>
            <person name="Santos A.J."/>
        </authorList>
    </citation>
    <scope>NUCLEOTIDE SEQUENCE</scope>
    <source>
        <tissue evidence="2">Shoot tissue taken approximately 20 cm above the soil surface</tissue>
    </source>
</reference>
<proteinExistence type="predicted"/>
<feature type="compositionally biased region" description="Basic and acidic residues" evidence="1">
    <location>
        <begin position="1"/>
        <end position="18"/>
    </location>
</feature>
<accession>A0A0A9H3D4</accession>